<protein>
    <submittedName>
        <fullName evidence="10">Prepilin peptidase</fullName>
    </submittedName>
</protein>
<dbReference type="EMBL" id="JABTTY010000001">
    <property type="protein sequence ID" value="MBE7525579.1"/>
    <property type="molecule type" value="Genomic_DNA"/>
</dbReference>
<dbReference type="PANTHER" id="PTHR30487:SF0">
    <property type="entry name" value="PREPILIN LEADER PEPTIDASE_N-METHYLTRANSFERASE-RELATED"/>
    <property type="match status" value="1"/>
</dbReference>
<gene>
    <name evidence="10" type="ORF">HS096_04315</name>
</gene>
<dbReference type="InterPro" id="IPR010627">
    <property type="entry name" value="Prepilin_pept_A24_N"/>
</dbReference>
<evidence type="ECO:0000256" key="6">
    <source>
        <dbReference type="ARBA" id="ARBA00023136"/>
    </source>
</evidence>
<evidence type="ECO:0000256" key="5">
    <source>
        <dbReference type="ARBA" id="ARBA00022989"/>
    </source>
</evidence>
<evidence type="ECO:0000256" key="1">
    <source>
        <dbReference type="ARBA" id="ARBA00004651"/>
    </source>
</evidence>
<dbReference type="AlphaFoldDB" id="A0A928Y6X8"/>
<evidence type="ECO:0000256" key="4">
    <source>
        <dbReference type="ARBA" id="ARBA00022692"/>
    </source>
</evidence>
<comment type="subcellular location">
    <subcellularLocation>
        <location evidence="1">Cell membrane</location>
        <topology evidence="1">Multi-pass membrane protein</topology>
    </subcellularLocation>
</comment>
<dbReference type="InterPro" id="IPR050882">
    <property type="entry name" value="Prepilin_peptidase/N-MTase"/>
</dbReference>
<dbReference type="GO" id="GO:0006465">
    <property type="term" value="P:signal peptide processing"/>
    <property type="evidence" value="ECO:0007669"/>
    <property type="project" value="TreeGrafter"/>
</dbReference>
<evidence type="ECO:0000259" key="9">
    <source>
        <dbReference type="Pfam" id="PF06750"/>
    </source>
</evidence>
<dbReference type="Proteomes" id="UP000710385">
    <property type="component" value="Unassembled WGS sequence"/>
</dbReference>
<evidence type="ECO:0000256" key="7">
    <source>
        <dbReference type="SAM" id="Phobius"/>
    </source>
</evidence>
<evidence type="ECO:0000313" key="11">
    <source>
        <dbReference type="Proteomes" id="UP000710385"/>
    </source>
</evidence>
<evidence type="ECO:0000259" key="8">
    <source>
        <dbReference type="Pfam" id="PF01478"/>
    </source>
</evidence>
<dbReference type="GO" id="GO:0005886">
    <property type="term" value="C:plasma membrane"/>
    <property type="evidence" value="ECO:0007669"/>
    <property type="project" value="UniProtKB-SubCell"/>
</dbReference>
<feature type="transmembrane region" description="Helical" evidence="7">
    <location>
        <begin position="148"/>
        <end position="169"/>
    </location>
</feature>
<dbReference type="Pfam" id="PF06750">
    <property type="entry name" value="A24_N_bact"/>
    <property type="match status" value="1"/>
</dbReference>
<feature type="transmembrane region" description="Helical" evidence="7">
    <location>
        <begin position="226"/>
        <end position="248"/>
    </location>
</feature>
<accession>A0A928Y6X8</accession>
<dbReference type="PANTHER" id="PTHR30487">
    <property type="entry name" value="TYPE 4 PREPILIN-LIKE PROTEINS LEADER PEPTIDE-PROCESSING ENZYME"/>
    <property type="match status" value="1"/>
</dbReference>
<proteinExistence type="inferred from homology"/>
<evidence type="ECO:0000256" key="2">
    <source>
        <dbReference type="ARBA" id="ARBA00005801"/>
    </source>
</evidence>
<feature type="domain" description="Prepilin type IV endopeptidase peptidase" evidence="8">
    <location>
        <begin position="107"/>
        <end position="209"/>
    </location>
</feature>
<evidence type="ECO:0000313" key="10">
    <source>
        <dbReference type="EMBL" id="MBE7525579.1"/>
    </source>
</evidence>
<reference evidence="10" key="1">
    <citation type="submission" date="2020-05" db="EMBL/GenBank/DDBJ databases">
        <title>High-Quality Genomes of Partial-Nitritation/Anammox System by Hierarchical Clustering Based Hybrid Assembly.</title>
        <authorList>
            <person name="Liu L."/>
            <person name="Wang Y."/>
            <person name="Che Y."/>
            <person name="Chen Y."/>
            <person name="Xia Y."/>
            <person name="Luo R."/>
            <person name="Cheng S.H."/>
            <person name="Zheng C."/>
            <person name="Zhang T."/>
        </authorList>
    </citation>
    <scope>NUCLEOTIDE SEQUENCE</scope>
    <source>
        <strain evidence="10">H1_PAT1</strain>
    </source>
</reference>
<name>A0A928Y6X8_UNCKA</name>
<sequence>MSAIFLLLLGASLGSFANMLIVRLKTGESVGGRSHCVSCKKPLKALHLLPVISWCYLRGKCAYCSRSIHWHYPAVEVLMAVFALIAFLRHVPVASPYQWGVIGFEIALSFCLVVIAVMDLRWKLIPMEFTVVSAMVLAAWRVLLGVPWLELIIGAIVISALLAAIVALSRATMMGEGDPVLGLLMGVVLGFPQALLGLLASFIVGGTAALALLMGGCVDRKTQVPFAPFLAIGTLIALWWGGPLEVIFRYALL</sequence>
<comment type="caution">
    <text evidence="10">The sequence shown here is derived from an EMBL/GenBank/DDBJ whole genome shotgun (WGS) entry which is preliminary data.</text>
</comment>
<dbReference type="GO" id="GO:0004190">
    <property type="term" value="F:aspartic-type endopeptidase activity"/>
    <property type="evidence" value="ECO:0007669"/>
    <property type="project" value="InterPro"/>
</dbReference>
<comment type="similarity">
    <text evidence="2">Belongs to the peptidase A24 family.</text>
</comment>
<feature type="transmembrane region" description="Helical" evidence="7">
    <location>
        <begin position="181"/>
        <end position="214"/>
    </location>
</feature>
<evidence type="ECO:0000256" key="3">
    <source>
        <dbReference type="ARBA" id="ARBA00022475"/>
    </source>
</evidence>
<feature type="domain" description="Prepilin peptidase A24 N-terminal" evidence="9">
    <location>
        <begin position="8"/>
        <end position="89"/>
    </location>
</feature>
<keyword evidence="3" id="KW-1003">Cell membrane</keyword>
<feature type="transmembrane region" description="Helical" evidence="7">
    <location>
        <begin position="69"/>
        <end position="91"/>
    </location>
</feature>
<feature type="transmembrane region" description="Helical" evidence="7">
    <location>
        <begin position="97"/>
        <end position="117"/>
    </location>
</feature>
<dbReference type="Pfam" id="PF01478">
    <property type="entry name" value="Peptidase_A24"/>
    <property type="match status" value="1"/>
</dbReference>
<feature type="transmembrane region" description="Helical" evidence="7">
    <location>
        <begin position="124"/>
        <end position="142"/>
    </location>
</feature>
<organism evidence="10 11">
    <name type="scientific">candidate division WWE3 bacterium</name>
    <dbReference type="NCBI Taxonomy" id="2053526"/>
    <lineage>
        <taxon>Bacteria</taxon>
        <taxon>Katanobacteria</taxon>
    </lineage>
</organism>
<dbReference type="InterPro" id="IPR000045">
    <property type="entry name" value="Prepilin_IV_endopep_pep"/>
</dbReference>
<keyword evidence="6 7" id="KW-0472">Membrane</keyword>
<keyword evidence="4 7" id="KW-0812">Transmembrane</keyword>
<keyword evidence="5 7" id="KW-1133">Transmembrane helix</keyword>